<protein>
    <submittedName>
        <fullName evidence="6">8-oxo-dGTP pyrophosphatase MutT (NUDIX family)</fullName>
    </submittedName>
</protein>
<dbReference type="GO" id="GO:0016462">
    <property type="term" value="F:pyrophosphatase activity"/>
    <property type="evidence" value="ECO:0007669"/>
    <property type="project" value="InterPro"/>
</dbReference>
<dbReference type="AlphaFoldDB" id="A0A3D9HSC5"/>
<evidence type="ECO:0000256" key="1">
    <source>
        <dbReference type="ARBA" id="ARBA00001946"/>
    </source>
</evidence>
<proteinExistence type="predicted"/>
<dbReference type="Proteomes" id="UP000256845">
    <property type="component" value="Unassembled WGS sequence"/>
</dbReference>
<keyword evidence="3" id="KW-0378">Hydrolase</keyword>
<keyword evidence="7" id="KW-1185">Reference proteome</keyword>
<keyword evidence="4" id="KW-0460">Magnesium</keyword>
<dbReference type="PROSITE" id="PS51462">
    <property type="entry name" value="NUDIX"/>
    <property type="match status" value="1"/>
</dbReference>
<dbReference type="InterPro" id="IPR000086">
    <property type="entry name" value="NUDIX_hydrolase_dom"/>
</dbReference>
<evidence type="ECO:0000256" key="2">
    <source>
        <dbReference type="ARBA" id="ARBA00022723"/>
    </source>
</evidence>
<dbReference type="SUPFAM" id="SSF55811">
    <property type="entry name" value="Nudix"/>
    <property type="match status" value="1"/>
</dbReference>
<evidence type="ECO:0000313" key="6">
    <source>
        <dbReference type="EMBL" id="RED52359.1"/>
    </source>
</evidence>
<dbReference type="Gene3D" id="3.90.79.10">
    <property type="entry name" value="Nucleoside Triphosphate Pyrophosphohydrolase"/>
    <property type="match status" value="1"/>
</dbReference>
<feature type="domain" description="Nudix hydrolase" evidence="5">
    <location>
        <begin position="4"/>
        <end position="134"/>
    </location>
</feature>
<dbReference type="EMBL" id="QRDW01000002">
    <property type="protein sequence ID" value="RED52359.1"/>
    <property type="molecule type" value="Genomic_DNA"/>
</dbReference>
<dbReference type="InterPro" id="IPR047198">
    <property type="entry name" value="DDP-like_NUDIX"/>
</dbReference>
<dbReference type="PANTHER" id="PTHR12629:SF0">
    <property type="entry name" value="DIPHOSPHOINOSITOL-POLYPHOSPHATE DIPHOSPHATASE"/>
    <property type="match status" value="1"/>
</dbReference>
<keyword evidence="2" id="KW-0479">Metal-binding</keyword>
<dbReference type="GO" id="GO:0046872">
    <property type="term" value="F:metal ion binding"/>
    <property type="evidence" value="ECO:0007669"/>
    <property type="project" value="UniProtKB-KW"/>
</dbReference>
<accession>A0A3D9HSC5</accession>
<sequence length="164" mass="19022">MALKRQHAVLPYVVVDGEVRVLMLTSRETKRWVIPKGWPKKKMTPYDLGALEAYEEAGLKGQVYNQPVGNYHYVKILKDGSETLCRVDVYPMLVKSQLLKWPEKGQRKLIWMSPARASRLVQEQELGWILKSFRPAELEGLPNGLADRIAQWFRRFLNQLTTVQ</sequence>
<dbReference type="GO" id="GO:0005737">
    <property type="term" value="C:cytoplasm"/>
    <property type="evidence" value="ECO:0007669"/>
    <property type="project" value="TreeGrafter"/>
</dbReference>
<name>A0A3D9HSC5_9PROT</name>
<evidence type="ECO:0000256" key="4">
    <source>
        <dbReference type="ARBA" id="ARBA00022842"/>
    </source>
</evidence>
<dbReference type="PANTHER" id="PTHR12629">
    <property type="entry name" value="DIPHOSPHOINOSITOL POLYPHOSPHATE PHOSPHOHYDROLASE"/>
    <property type="match status" value="1"/>
</dbReference>
<dbReference type="RefSeq" id="WP_115935897.1">
    <property type="nucleotide sequence ID" value="NZ_QRDW01000002.1"/>
</dbReference>
<reference evidence="6 7" key="1">
    <citation type="submission" date="2018-07" db="EMBL/GenBank/DDBJ databases">
        <title>Genomic Encyclopedia of Type Strains, Phase III (KMG-III): the genomes of soil and plant-associated and newly described type strains.</title>
        <authorList>
            <person name="Whitman W."/>
        </authorList>
    </citation>
    <scope>NUCLEOTIDE SEQUENCE [LARGE SCALE GENOMIC DNA]</scope>
    <source>
        <strain evidence="6 7">CECT 8488</strain>
    </source>
</reference>
<gene>
    <name evidence="6" type="ORF">DFP90_102380</name>
</gene>
<evidence type="ECO:0000256" key="3">
    <source>
        <dbReference type="ARBA" id="ARBA00022801"/>
    </source>
</evidence>
<dbReference type="OrthoDB" id="7066910at2"/>
<organism evidence="6 7">
    <name type="scientific">Aestuariispira insulae</name>
    <dbReference type="NCBI Taxonomy" id="1461337"/>
    <lineage>
        <taxon>Bacteria</taxon>
        <taxon>Pseudomonadati</taxon>
        <taxon>Pseudomonadota</taxon>
        <taxon>Alphaproteobacteria</taxon>
        <taxon>Rhodospirillales</taxon>
        <taxon>Kiloniellaceae</taxon>
        <taxon>Aestuariispira</taxon>
    </lineage>
</organism>
<comment type="caution">
    <text evidence="6">The sequence shown here is derived from an EMBL/GenBank/DDBJ whole genome shotgun (WGS) entry which is preliminary data.</text>
</comment>
<dbReference type="InterPro" id="IPR015797">
    <property type="entry name" value="NUDIX_hydrolase-like_dom_sf"/>
</dbReference>
<evidence type="ECO:0000259" key="5">
    <source>
        <dbReference type="PROSITE" id="PS51462"/>
    </source>
</evidence>
<comment type="cofactor">
    <cofactor evidence="1">
        <name>Mg(2+)</name>
        <dbReference type="ChEBI" id="CHEBI:18420"/>
    </cofactor>
</comment>
<dbReference type="CDD" id="cd04666">
    <property type="entry name" value="NUDIX_DIPP2_like_Nudt4"/>
    <property type="match status" value="1"/>
</dbReference>
<evidence type="ECO:0000313" key="7">
    <source>
        <dbReference type="Proteomes" id="UP000256845"/>
    </source>
</evidence>